<evidence type="ECO:0000313" key="2">
    <source>
        <dbReference type="EMBL" id="MBA4615783.1"/>
    </source>
</evidence>
<feature type="signal peptide" evidence="1">
    <location>
        <begin position="1"/>
        <end position="16"/>
    </location>
</feature>
<dbReference type="AlphaFoldDB" id="A0A7C9CHB9"/>
<dbReference type="EMBL" id="GISG01008768">
    <property type="protein sequence ID" value="MBA4615783.1"/>
    <property type="molecule type" value="Transcribed_RNA"/>
</dbReference>
<feature type="chain" id="PRO_5028444057" evidence="1">
    <location>
        <begin position="17"/>
        <end position="107"/>
    </location>
</feature>
<name>A0A7C9CHB9_OPUST</name>
<accession>A0A7C9CHB9</accession>
<reference evidence="2" key="1">
    <citation type="journal article" date="2013" name="J. Plant Res.">
        <title>Effect of fungi and light on seed germination of three Opuntia species from semiarid lands of central Mexico.</title>
        <authorList>
            <person name="Delgado-Sanchez P."/>
            <person name="Jimenez-Bremont J.F."/>
            <person name="Guerrero-Gonzalez Mde L."/>
            <person name="Flores J."/>
        </authorList>
    </citation>
    <scope>NUCLEOTIDE SEQUENCE</scope>
    <source>
        <tissue evidence="2">Cladode</tissue>
    </source>
</reference>
<reference evidence="2" key="2">
    <citation type="submission" date="2020-07" db="EMBL/GenBank/DDBJ databases">
        <authorList>
            <person name="Vera ALvarez R."/>
            <person name="Arias-Moreno D.M."/>
            <person name="Jimenez-Jacinto V."/>
            <person name="Jimenez-Bremont J.F."/>
            <person name="Swaminathan K."/>
            <person name="Moose S.P."/>
            <person name="Guerrero-Gonzalez M.L."/>
            <person name="Marino-Ramirez L."/>
            <person name="Landsman D."/>
            <person name="Rodriguez-Kessler M."/>
            <person name="Delgado-Sanchez P."/>
        </authorList>
    </citation>
    <scope>NUCLEOTIDE SEQUENCE</scope>
    <source>
        <tissue evidence="2">Cladode</tissue>
    </source>
</reference>
<organism evidence="2">
    <name type="scientific">Opuntia streptacantha</name>
    <name type="common">Prickly pear cactus</name>
    <name type="synonym">Opuntia cardona</name>
    <dbReference type="NCBI Taxonomy" id="393608"/>
    <lineage>
        <taxon>Eukaryota</taxon>
        <taxon>Viridiplantae</taxon>
        <taxon>Streptophyta</taxon>
        <taxon>Embryophyta</taxon>
        <taxon>Tracheophyta</taxon>
        <taxon>Spermatophyta</taxon>
        <taxon>Magnoliopsida</taxon>
        <taxon>eudicotyledons</taxon>
        <taxon>Gunneridae</taxon>
        <taxon>Pentapetalae</taxon>
        <taxon>Caryophyllales</taxon>
        <taxon>Cactineae</taxon>
        <taxon>Cactaceae</taxon>
        <taxon>Opuntioideae</taxon>
        <taxon>Opuntia</taxon>
    </lineage>
</organism>
<sequence length="107" mass="12151">MFTLFTVLCYTLQATGMELNMSRSRPLQYLYRNTQETIEHLALIITSSSPPLEERRQSLGSLIECQALPSRSLLAADSRLPVNKVNFFPLLITTLRTRPRIVIGCHS</sequence>
<protein>
    <submittedName>
        <fullName evidence="2">Uncharacterized protein</fullName>
    </submittedName>
</protein>
<evidence type="ECO:0000256" key="1">
    <source>
        <dbReference type="SAM" id="SignalP"/>
    </source>
</evidence>
<proteinExistence type="predicted"/>
<keyword evidence="1" id="KW-0732">Signal</keyword>